<accession>A0A0E0PIS2</accession>
<sequence length="207" mass="22717">MPGVRQGRCDGVDGTLARLSARARPSEIRKGRHVGHGRGVEALLRCEYPGVRQQRGGDVDVAPPLSAVLDVPLRRLLDPLLPWRPLRPPQRLELLVVDEILVVVERPVAHRRDGLAGVEPEHAADMAGDVDHPRLRRPPPVEHDVERLGYVVAVEVAPGVAGAVRRRGRGARLPPRMARRMSLGTSFSGNWRGPYTLLPRVVIAGRP</sequence>
<proteinExistence type="predicted"/>
<keyword evidence="2" id="KW-1185">Reference proteome</keyword>
<dbReference type="Proteomes" id="UP000008022">
    <property type="component" value="Unassembled WGS sequence"/>
</dbReference>
<dbReference type="Gramene" id="ORUFI05G07080.1">
    <property type="protein sequence ID" value="ORUFI05G07080.1"/>
    <property type="gene ID" value="ORUFI05G07080"/>
</dbReference>
<reference evidence="1" key="2">
    <citation type="submission" date="2015-06" db="UniProtKB">
        <authorList>
            <consortium name="EnsemblPlants"/>
        </authorList>
    </citation>
    <scope>IDENTIFICATION</scope>
</reference>
<evidence type="ECO:0000313" key="1">
    <source>
        <dbReference type="EnsemblPlants" id="ORUFI05G07080.1"/>
    </source>
</evidence>
<dbReference type="AlphaFoldDB" id="A0A0E0PIS2"/>
<dbReference type="eggNOG" id="ENOG502R4W7">
    <property type="taxonomic scope" value="Eukaryota"/>
</dbReference>
<organism evidence="1 2">
    <name type="scientific">Oryza rufipogon</name>
    <name type="common">Brownbeard rice</name>
    <name type="synonym">Asian wild rice</name>
    <dbReference type="NCBI Taxonomy" id="4529"/>
    <lineage>
        <taxon>Eukaryota</taxon>
        <taxon>Viridiplantae</taxon>
        <taxon>Streptophyta</taxon>
        <taxon>Embryophyta</taxon>
        <taxon>Tracheophyta</taxon>
        <taxon>Spermatophyta</taxon>
        <taxon>Magnoliopsida</taxon>
        <taxon>Liliopsida</taxon>
        <taxon>Poales</taxon>
        <taxon>Poaceae</taxon>
        <taxon>BOP clade</taxon>
        <taxon>Oryzoideae</taxon>
        <taxon>Oryzeae</taxon>
        <taxon>Oryzinae</taxon>
        <taxon>Oryza</taxon>
    </lineage>
</organism>
<dbReference type="HOGENOM" id="CLU_1328258_0_0_1"/>
<dbReference type="EnsemblPlants" id="ORUFI05G07080.1">
    <property type="protein sequence ID" value="ORUFI05G07080.1"/>
    <property type="gene ID" value="ORUFI05G07080"/>
</dbReference>
<name>A0A0E0PIS2_ORYRU</name>
<reference evidence="2" key="1">
    <citation type="submission" date="2013-06" db="EMBL/GenBank/DDBJ databases">
        <authorList>
            <person name="Zhao Q."/>
        </authorList>
    </citation>
    <scope>NUCLEOTIDE SEQUENCE</scope>
    <source>
        <strain evidence="2">cv. W1943</strain>
    </source>
</reference>
<protein>
    <submittedName>
        <fullName evidence="1">Uncharacterized protein</fullName>
    </submittedName>
</protein>
<evidence type="ECO:0000313" key="2">
    <source>
        <dbReference type="Proteomes" id="UP000008022"/>
    </source>
</evidence>